<dbReference type="InterPro" id="IPR040372">
    <property type="entry name" value="YaeB-like"/>
</dbReference>
<feature type="coiled-coil region" evidence="9">
    <location>
        <begin position="12"/>
        <end position="39"/>
    </location>
</feature>
<evidence type="ECO:0000256" key="10">
    <source>
        <dbReference type="SAM" id="MobiDB-lite"/>
    </source>
</evidence>
<evidence type="ECO:0000256" key="9">
    <source>
        <dbReference type="SAM" id="Coils"/>
    </source>
</evidence>
<dbReference type="GO" id="GO:0032259">
    <property type="term" value="P:methylation"/>
    <property type="evidence" value="ECO:0007669"/>
    <property type="project" value="UniProtKB-KW"/>
</dbReference>
<evidence type="ECO:0000256" key="7">
    <source>
        <dbReference type="ARBA" id="ARBA00068542"/>
    </source>
</evidence>
<dbReference type="CTD" id="51531"/>
<proteinExistence type="inferred from homology"/>
<dbReference type="FunFam" id="2.40.30.70:FF:000002">
    <property type="entry name" value="tRNA (Adenine(37)-N6)-methyltransferase isoform X1"/>
    <property type="match status" value="1"/>
</dbReference>
<dbReference type="SUPFAM" id="SSF118196">
    <property type="entry name" value="YaeB-like"/>
    <property type="match status" value="1"/>
</dbReference>
<comment type="similarity">
    <text evidence="5">Belongs to the tRNA methyltransferase O family.</text>
</comment>
<dbReference type="CDD" id="cd09281">
    <property type="entry name" value="UPF0066"/>
    <property type="match status" value="1"/>
</dbReference>
<feature type="region of interest" description="Disordered" evidence="10">
    <location>
        <begin position="217"/>
        <end position="255"/>
    </location>
</feature>
<dbReference type="GO" id="GO:0008168">
    <property type="term" value="F:methyltransferase activity"/>
    <property type="evidence" value="ECO:0007669"/>
    <property type="project" value="UniProtKB-KW"/>
</dbReference>
<keyword evidence="1" id="KW-0489">Methyltransferase</keyword>
<dbReference type="PANTHER" id="PTHR12818">
    <property type="entry name" value="TRNA (ADENINE(37)-N6)-METHYLTRANSFERASE"/>
    <property type="match status" value="1"/>
</dbReference>
<evidence type="ECO:0000313" key="12">
    <source>
        <dbReference type="Proteomes" id="UP000695023"/>
    </source>
</evidence>
<evidence type="ECO:0000256" key="4">
    <source>
        <dbReference type="ARBA" id="ARBA00022694"/>
    </source>
</evidence>
<keyword evidence="3" id="KW-0949">S-adenosyl-L-methionine</keyword>
<evidence type="ECO:0000256" key="2">
    <source>
        <dbReference type="ARBA" id="ARBA00022679"/>
    </source>
</evidence>
<keyword evidence="9" id="KW-0175">Coiled coil</keyword>
<comment type="catalytic activity">
    <reaction evidence="6">
        <text>N(6)-L-threonylcarbamoyladenosine(37) in tRNA + S-adenosyl-L-methionine = N(6)-methyl,N(6)-L-threonylcarbamoyladenosine(37) in tRNA + S-adenosyl-L-homocysteine + H(+)</text>
        <dbReference type="Rhea" id="RHEA:70027"/>
        <dbReference type="Rhea" id="RHEA-COMP:10163"/>
        <dbReference type="Rhea" id="RHEA-COMP:17808"/>
        <dbReference type="ChEBI" id="CHEBI:15378"/>
        <dbReference type="ChEBI" id="CHEBI:57856"/>
        <dbReference type="ChEBI" id="CHEBI:59789"/>
        <dbReference type="ChEBI" id="CHEBI:74418"/>
        <dbReference type="ChEBI" id="CHEBI:188470"/>
    </reaction>
    <physiologicalReaction direction="left-to-right" evidence="6">
        <dbReference type="Rhea" id="RHEA:70028"/>
    </physiologicalReaction>
</comment>
<dbReference type="InterPro" id="IPR036414">
    <property type="entry name" value="YaeB_N_sf"/>
</dbReference>
<reference evidence="13" key="1">
    <citation type="submission" date="2025-08" db="UniProtKB">
        <authorList>
            <consortium name="RefSeq"/>
        </authorList>
    </citation>
    <scope>IDENTIFICATION</scope>
</reference>
<keyword evidence="12" id="KW-1185">Reference proteome</keyword>
<dbReference type="Gene3D" id="2.40.30.70">
    <property type="entry name" value="YaeB-like"/>
    <property type="match status" value="1"/>
</dbReference>
<dbReference type="RefSeq" id="XP_005726951.1">
    <property type="nucleotide sequence ID" value="XM_005726894.1"/>
</dbReference>
<dbReference type="GO" id="GO:0008033">
    <property type="term" value="P:tRNA processing"/>
    <property type="evidence" value="ECO:0007669"/>
    <property type="project" value="UniProtKB-KW"/>
</dbReference>
<evidence type="ECO:0000256" key="6">
    <source>
        <dbReference type="ARBA" id="ARBA00051117"/>
    </source>
</evidence>
<dbReference type="NCBIfam" id="TIGR00104">
    <property type="entry name" value="tRNA_TsaA"/>
    <property type="match status" value="1"/>
</dbReference>
<evidence type="ECO:0000313" key="13">
    <source>
        <dbReference type="RefSeq" id="XP_005726951.1"/>
    </source>
</evidence>
<evidence type="ECO:0000256" key="5">
    <source>
        <dbReference type="ARBA" id="ARBA00033753"/>
    </source>
</evidence>
<dbReference type="Proteomes" id="UP000695023">
    <property type="component" value="Unplaced"/>
</dbReference>
<dbReference type="PROSITE" id="PS51668">
    <property type="entry name" value="TSAA_2"/>
    <property type="match status" value="1"/>
</dbReference>
<dbReference type="AlphaFoldDB" id="A0A9Y3R3W8"/>
<dbReference type="Pfam" id="PF01980">
    <property type="entry name" value="TrmO_N"/>
    <property type="match status" value="1"/>
</dbReference>
<evidence type="ECO:0000259" key="11">
    <source>
        <dbReference type="PROSITE" id="PS51668"/>
    </source>
</evidence>
<feature type="domain" description="TsaA-like" evidence="11">
    <location>
        <begin position="83"/>
        <end position="221"/>
    </location>
</feature>
<accession>A0A9Y3R3W8</accession>
<organism evidence="12 13">
    <name type="scientific">Pundamilia nyererei</name>
    <dbReference type="NCBI Taxonomy" id="303518"/>
    <lineage>
        <taxon>Eukaryota</taxon>
        <taxon>Metazoa</taxon>
        <taxon>Chordata</taxon>
        <taxon>Craniata</taxon>
        <taxon>Vertebrata</taxon>
        <taxon>Euteleostomi</taxon>
        <taxon>Actinopterygii</taxon>
        <taxon>Neopterygii</taxon>
        <taxon>Teleostei</taxon>
        <taxon>Neoteleostei</taxon>
        <taxon>Acanthomorphata</taxon>
        <taxon>Ovalentaria</taxon>
        <taxon>Cichlomorphae</taxon>
        <taxon>Cichliformes</taxon>
        <taxon>Cichlidae</taxon>
        <taxon>African cichlids</taxon>
        <taxon>Pseudocrenilabrinae</taxon>
        <taxon>Haplochromini</taxon>
        <taxon>Pundamilia</taxon>
    </lineage>
</organism>
<protein>
    <recommendedName>
        <fullName evidence="7">tRNA (adenine(37)-N6)-methyltransferase</fullName>
    </recommendedName>
    <alternativeName>
        <fullName evidence="8">tRNA methyltransferase O</fullName>
    </alternativeName>
</protein>
<dbReference type="Gene3D" id="3.30.2310.10">
    <property type="entry name" value="YaeB-like"/>
    <property type="match status" value="1"/>
</dbReference>
<evidence type="ECO:0000256" key="1">
    <source>
        <dbReference type="ARBA" id="ARBA00022603"/>
    </source>
</evidence>
<gene>
    <name evidence="13" type="primary">trmo</name>
</gene>
<dbReference type="InterPro" id="IPR036413">
    <property type="entry name" value="YaeB-like_sf"/>
</dbReference>
<evidence type="ECO:0000256" key="3">
    <source>
        <dbReference type="ARBA" id="ARBA00022691"/>
    </source>
</evidence>
<dbReference type="PANTHER" id="PTHR12818:SF0">
    <property type="entry name" value="TRNA (ADENINE(37)-N6)-METHYLTRANSFERASE"/>
    <property type="match status" value="1"/>
</dbReference>
<keyword evidence="2" id="KW-0808">Transferase</keyword>
<dbReference type="InterPro" id="IPR023370">
    <property type="entry name" value="TrmO-like_N"/>
</dbReference>
<sequence length="462" mass="51305">MSPLCECCSEHMDKLNQQVSVMRKEIKNLRQTLDSAIRAHRKQLLAVQAAVSKIGLSEEVKAPAPTPPSPPSPAALERGDIQTVPIGYISSCFSVKNGTPRQPTICGPSRAELRILPSVFNNPEHALVGLEQYSHVWIIFLFHKNGHLSYKAKVRPPRLNGQRVGVYSTRSPHRPNALGLTLAKLDKIHGDTLHLSDIDMIAGTPVLDIKPYIPEYDSPDTRRSYEEDSEPCNSNTDQMNDDKRNRTNLPEGSDIDVQLNTEDRGAASDYVGNLLPEEKTNTNATGSSHISAQFSLSKDLSNVLEEVKAFVNQDVFLSSESKNRGSDSPKTKPPLLEVDHPCYGEEAYTTIAGWIREPPVASLDVRFSLHAERELAEFIPAQLSGLSESHRPQFKFLRSTEEAVAAIRGVLSADPRSVYRRTRCKDRLFFFTLDTADITCWFGQGFAEVLQVKPVEPHIASV</sequence>
<evidence type="ECO:0000256" key="8">
    <source>
        <dbReference type="ARBA" id="ARBA00079732"/>
    </source>
</evidence>
<name>A0A9Y3R3W8_9CICH</name>
<keyword evidence="4" id="KW-0819">tRNA processing</keyword>
<dbReference type="FunFam" id="3.30.2310.10:FF:000002">
    <property type="entry name" value="tRNA methyltransferase O"/>
    <property type="match status" value="1"/>
</dbReference>